<protein>
    <submittedName>
        <fullName evidence="2">Uncharacterized protein</fullName>
    </submittedName>
</protein>
<comment type="caution">
    <text evidence="2">The sequence shown here is derived from an EMBL/GenBank/DDBJ whole genome shotgun (WGS) entry which is preliminary data.</text>
</comment>
<sequence>MLKPFQDTYIDYLKSTLHDIDVDVSIVGETLASLGLDERSISDMLGGSLHACATGASSVSTVSSDRDWEQGLREGPEECPTISYTSKKSLLTPQQEGVLRVNIGKLDRQQMGGAALPASSSSSLSVIESPREGRGHFLHHGHDASCNVEDEEEEEALTSPATAWEDPIVTPDRRDSYKEHLEALEKLLGVVWRPVAGGGDDSVPLEVRSFLCRERVQNLFLSQFKARGIAPPPSPLKRNTSHQRLKVRQEEKKQHEGSRNNSNRRRDKHPQCIRHFGSLLRNNKGPQVGFRWQCELCTSLDEKPVLPSVPDHPRQPQVTPAAMGNACGVKMRPRVVNTVGCGRICAKLLETTLLYREDRVKKALAYRDGWNASGCAER</sequence>
<dbReference type="Proteomes" id="UP000007350">
    <property type="component" value="Unassembled WGS sequence"/>
</dbReference>
<feature type="compositionally biased region" description="Basic and acidic residues" evidence="1">
    <location>
        <begin position="247"/>
        <end position="258"/>
    </location>
</feature>
<gene>
    <name evidence="2" type="ORF">MOQ_006204</name>
</gene>
<evidence type="ECO:0000313" key="2">
    <source>
        <dbReference type="EMBL" id="EKF29990.1"/>
    </source>
</evidence>
<organism evidence="2 3">
    <name type="scientific">Trypanosoma cruzi marinkellei</name>
    <dbReference type="NCBI Taxonomy" id="85056"/>
    <lineage>
        <taxon>Eukaryota</taxon>
        <taxon>Discoba</taxon>
        <taxon>Euglenozoa</taxon>
        <taxon>Kinetoplastea</taxon>
        <taxon>Metakinetoplastina</taxon>
        <taxon>Trypanosomatida</taxon>
        <taxon>Trypanosomatidae</taxon>
        <taxon>Trypanosoma</taxon>
        <taxon>Schizotrypanum</taxon>
    </lineage>
</organism>
<reference evidence="2 3" key="1">
    <citation type="journal article" date="2012" name="BMC Genomics">
        <title>Comparative genomic analysis of human infective Trypanosoma cruzi lineages with the bat-restricted subspecies T. cruzi marinkellei.</title>
        <authorList>
            <person name="Franzen O."/>
            <person name="Talavera-Lopez C."/>
            <person name="Ochaya S."/>
            <person name="Butler C.E."/>
            <person name="Messenger L.A."/>
            <person name="Lewis M.D."/>
            <person name="Llewellyn M.S."/>
            <person name="Marinkelle C.J."/>
            <person name="Tyler K.M."/>
            <person name="Miles M.A."/>
            <person name="Andersson B."/>
        </authorList>
    </citation>
    <scope>NUCLEOTIDE SEQUENCE [LARGE SCALE GENOMIC DNA]</scope>
    <source>
        <strain evidence="2 3">B7</strain>
    </source>
</reference>
<accession>K2MSE0</accession>
<feature type="region of interest" description="Disordered" evidence="1">
    <location>
        <begin position="227"/>
        <end position="271"/>
    </location>
</feature>
<keyword evidence="3" id="KW-1185">Reference proteome</keyword>
<dbReference type="OrthoDB" id="243821at2759"/>
<feature type="compositionally biased region" description="Basic residues" evidence="1">
    <location>
        <begin position="262"/>
        <end position="271"/>
    </location>
</feature>
<evidence type="ECO:0000313" key="3">
    <source>
        <dbReference type="Proteomes" id="UP000007350"/>
    </source>
</evidence>
<evidence type="ECO:0000256" key="1">
    <source>
        <dbReference type="SAM" id="MobiDB-lite"/>
    </source>
</evidence>
<dbReference type="AlphaFoldDB" id="K2MSE0"/>
<name>K2MSE0_TRYCR</name>
<dbReference type="EMBL" id="AHKC01012504">
    <property type="protein sequence ID" value="EKF29990.1"/>
    <property type="molecule type" value="Genomic_DNA"/>
</dbReference>
<proteinExistence type="predicted"/>